<name>A0ABV2KEW4_SPOPS</name>
<evidence type="ECO:0000313" key="2">
    <source>
        <dbReference type="EMBL" id="MET3659640.1"/>
    </source>
</evidence>
<dbReference type="InterPro" id="IPR013324">
    <property type="entry name" value="RNA_pol_sigma_r3/r4-like"/>
</dbReference>
<reference evidence="2 3" key="1">
    <citation type="submission" date="2024-06" db="EMBL/GenBank/DDBJ databases">
        <title>Sorghum-associated microbial communities from plants grown in Nebraska, USA.</title>
        <authorList>
            <person name="Schachtman D."/>
        </authorList>
    </citation>
    <scope>NUCLEOTIDE SEQUENCE [LARGE SCALE GENOMIC DNA]</scope>
    <source>
        <strain evidence="2 3">1288</strain>
    </source>
</reference>
<dbReference type="Gene3D" id="1.10.10.10">
    <property type="entry name" value="Winged helix-like DNA-binding domain superfamily/Winged helix DNA-binding domain"/>
    <property type="match status" value="1"/>
</dbReference>
<dbReference type="NCBIfam" id="NF005385">
    <property type="entry name" value="PRK06930.1"/>
    <property type="match status" value="1"/>
</dbReference>
<dbReference type="RefSeq" id="WP_354315024.1">
    <property type="nucleotide sequence ID" value="NZ_JBEPME010000014.1"/>
</dbReference>
<evidence type="ECO:0000259" key="1">
    <source>
        <dbReference type="Pfam" id="PF08281"/>
    </source>
</evidence>
<dbReference type="EMBL" id="JBEPME010000014">
    <property type="protein sequence ID" value="MET3659640.1"/>
    <property type="molecule type" value="Genomic_DNA"/>
</dbReference>
<dbReference type="CDD" id="cd06171">
    <property type="entry name" value="Sigma70_r4"/>
    <property type="match status" value="1"/>
</dbReference>
<dbReference type="InterPro" id="IPR036388">
    <property type="entry name" value="WH-like_DNA-bd_sf"/>
</dbReference>
<evidence type="ECO:0000313" key="3">
    <source>
        <dbReference type="Proteomes" id="UP001549104"/>
    </source>
</evidence>
<dbReference type="InterPro" id="IPR013249">
    <property type="entry name" value="RNA_pol_sigma70_r4_t2"/>
</dbReference>
<keyword evidence="3" id="KW-1185">Reference proteome</keyword>
<feature type="domain" description="RNA polymerase sigma factor 70 region 4 type 2" evidence="1">
    <location>
        <begin position="111"/>
        <end position="161"/>
    </location>
</feature>
<comment type="caution">
    <text evidence="2">The sequence shown here is derived from an EMBL/GenBank/DDBJ whole genome shotgun (WGS) entry which is preliminary data.</text>
</comment>
<dbReference type="Pfam" id="PF08281">
    <property type="entry name" value="Sigma70_r4_2"/>
    <property type="match status" value="1"/>
</dbReference>
<proteinExistence type="predicted"/>
<dbReference type="InterPro" id="IPR014284">
    <property type="entry name" value="RNA_pol_sigma-70_dom"/>
</dbReference>
<dbReference type="Proteomes" id="UP001549104">
    <property type="component" value="Unassembled WGS sequence"/>
</dbReference>
<accession>A0ABV2KEW4</accession>
<dbReference type="NCBIfam" id="TIGR02937">
    <property type="entry name" value="sigma70-ECF"/>
    <property type="match status" value="1"/>
</dbReference>
<protein>
    <submittedName>
        <fullName evidence="2">RNA polymerase sigma-70 factor (ECF subfamily)</fullName>
    </submittedName>
</protein>
<gene>
    <name evidence="2" type="ORF">ABIC55_004786</name>
</gene>
<sequence>MLSWVDKLVPEYIEGRQEMKKRADQVDRSNPIEMNDLKQFNSMIDSMTYSLEWMTTGRQPNTYRGVDEKSVYQRRSYENIDLIPDITEQLKDENDNEKKHLFMTREEKIILADILSSFSLRERQCYILHMAQGMSWSKIADELGVSKSMVQQSINRARKKIDSRMKVARCADDVRSLHI</sequence>
<organism evidence="2 3">
    <name type="scientific">Sporosarcina psychrophila</name>
    <name type="common">Bacillus psychrophilus</name>
    <dbReference type="NCBI Taxonomy" id="1476"/>
    <lineage>
        <taxon>Bacteria</taxon>
        <taxon>Bacillati</taxon>
        <taxon>Bacillota</taxon>
        <taxon>Bacilli</taxon>
        <taxon>Bacillales</taxon>
        <taxon>Caryophanaceae</taxon>
        <taxon>Sporosarcina</taxon>
    </lineage>
</organism>
<dbReference type="SUPFAM" id="SSF88659">
    <property type="entry name" value="Sigma3 and sigma4 domains of RNA polymerase sigma factors"/>
    <property type="match status" value="1"/>
</dbReference>